<organism evidence="1 2">
    <name type="scientific">Parabacteroides johnsonii DSM 18315</name>
    <dbReference type="NCBI Taxonomy" id="537006"/>
    <lineage>
        <taxon>Bacteria</taxon>
        <taxon>Pseudomonadati</taxon>
        <taxon>Bacteroidota</taxon>
        <taxon>Bacteroidia</taxon>
        <taxon>Bacteroidales</taxon>
        <taxon>Tannerellaceae</taxon>
        <taxon>Parabacteroides</taxon>
    </lineage>
</organism>
<gene>
    <name evidence="1" type="ORF">PRABACTJOHN_00704</name>
</gene>
<proteinExistence type="predicted"/>
<dbReference type="AlphaFoldDB" id="B7B6Q9"/>
<name>B7B6Q9_9BACT</name>
<comment type="caution">
    <text evidence="1">The sequence shown here is derived from an EMBL/GenBank/DDBJ whole genome shotgun (WGS) entry which is preliminary data.</text>
</comment>
<evidence type="ECO:0000313" key="1">
    <source>
        <dbReference type="EMBL" id="EEC97877.1"/>
    </source>
</evidence>
<accession>B7B6Q9</accession>
<protein>
    <submittedName>
        <fullName evidence="1">Uncharacterized protein</fullName>
    </submittedName>
</protein>
<dbReference type="Proteomes" id="UP000005510">
    <property type="component" value="Unassembled WGS sequence"/>
</dbReference>
<dbReference type="EMBL" id="ABYH01000049">
    <property type="protein sequence ID" value="EEC97877.1"/>
    <property type="molecule type" value="Genomic_DNA"/>
</dbReference>
<evidence type="ECO:0000313" key="2">
    <source>
        <dbReference type="Proteomes" id="UP000005510"/>
    </source>
</evidence>
<reference evidence="1 2" key="1">
    <citation type="submission" date="2008-10" db="EMBL/GenBank/DDBJ databases">
        <title>Draft genome sequence of Parabacteroides johnsonii (DSM 18315).</title>
        <authorList>
            <person name="Sudarsanam P."/>
            <person name="Ley R."/>
            <person name="Guruge J."/>
            <person name="Turnbaugh P.J."/>
            <person name="Mahowald M."/>
            <person name="Liep D."/>
            <person name="Gordon J."/>
        </authorList>
    </citation>
    <scope>NUCLEOTIDE SEQUENCE [LARGE SCALE GENOMIC DNA]</scope>
    <source>
        <strain evidence="1 2">DSM 18315</strain>
    </source>
</reference>
<dbReference type="HOGENOM" id="CLU_3237172_0_0_10"/>
<sequence>MTVWNLTICRHSDGGKLTFVGRILLQARCFLCWGFPGRSGTNR</sequence>
<dbReference type="STRING" id="537006.PRABACTJOHN_00704"/>
<reference evidence="1 2" key="2">
    <citation type="submission" date="2008-10" db="EMBL/GenBank/DDBJ databases">
        <authorList>
            <person name="Fulton L."/>
            <person name="Clifton S."/>
            <person name="Fulton B."/>
            <person name="Xu J."/>
            <person name="Minx P."/>
            <person name="Pepin K.H."/>
            <person name="Johnson M."/>
            <person name="Bhonagiri V."/>
            <person name="Nash W.E."/>
            <person name="Mardis E.R."/>
            <person name="Wilson R.K."/>
        </authorList>
    </citation>
    <scope>NUCLEOTIDE SEQUENCE [LARGE SCALE GENOMIC DNA]</scope>
    <source>
        <strain evidence="1 2">DSM 18315</strain>
    </source>
</reference>